<dbReference type="EMBL" id="CP049109">
    <property type="protein sequence ID" value="QIG78457.1"/>
    <property type="molecule type" value="Genomic_DNA"/>
</dbReference>
<sequence length="129" mass="13485">MKKTVIAIAATVAGFGFAAPAAMAQDAPINGTITIYGDDPCPENTICVRAPETERYRVPRTIRENQPIKREDAAWAARVEDVMDAGDTGIGSCSAVGPGGAVGCAAEEIRQGTAEARERADRATDLPLP</sequence>
<evidence type="ECO:0000256" key="1">
    <source>
        <dbReference type="SAM" id="SignalP"/>
    </source>
</evidence>
<feature type="signal peptide" evidence="1">
    <location>
        <begin position="1"/>
        <end position="24"/>
    </location>
</feature>
<dbReference type="KEGG" id="spzr:G5C33_00695"/>
<accession>A0A6G6Y0W9</accession>
<dbReference type="AlphaFoldDB" id="A0A6G6Y0W9"/>
<dbReference type="Proteomes" id="UP000501568">
    <property type="component" value="Chromosome"/>
</dbReference>
<feature type="chain" id="PRO_5026337479" evidence="1">
    <location>
        <begin position="25"/>
        <end position="129"/>
    </location>
</feature>
<evidence type="ECO:0000313" key="2">
    <source>
        <dbReference type="EMBL" id="QIG78457.1"/>
    </source>
</evidence>
<name>A0A6G6Y0W9_9SPHN</name>
<protein>
    <submittedName>
        <fullName evidence="2">Uncharacterized protein</fullName>
    </submittedName>
</protein>
<keyword evidence="3" id="KW-1185">Reference proteome</keyword>
<reference evidence="2 3" key="1">
    <citation type="submission" date="2020-02" db="EMBL/GenBank/DDBJ databases">
        <authorList>
            <person name="Zheng R.K."/>
            <person name="Sun C.M."/>
        </authorList>
    </citation>
    <scope>NUCLEOTIDE SEQUENCE [LARGE SCALE GENOMIC DNA]</scope>
    <source>
        <strain evidence="3">zrk23</strain>
    </source>
</reference>
<proteinExistence type="predicted"/>
<keyword evidence="1" id="KW-0732">Signal</keyword>
<evidence type="ECO:0000313" key="3">
    <source>
        <dbReference type="Proteomes" id="UP000501568"/>
    </source>
</evidence>
<organism evidence="2 3">
    <name type="scientific">Stakelama tenebrarum</name>
    <dbReference type="NCBI Taxonomy" id="2711215"/>
    <lineage>
        <taxon>Bacteria</taxon>
        <taxon>Pseudomonadati</taxon>
        <taxon>Pseudomonadota</taxon>
        <taxon>Alphaproteobacteria</taxon>
        <taxon>Sphingomonadales</taxon>
        <taxon>Sphingomonadaceae</taxon>
        <taxon>Stakelama</taxon>
    </lineage>
</organism>
<dbReference type="RefSeq" id="WP_165325455.1">
    <property type="nucleotide sequence ID" value="NZ_CP049109.1"/>
</dbReference>
<gene>
    <name evidence="2" type="ORF">G5C33_00695</name>
</gene>